<evidence type="ECO:0000313" key="1">
    <source>
        <dbReference type="EMBL" id="KKL46212.1"/>
    </source>
</evidence>
<gene>
    <name evidence="1" type="ORF">LCGC14_2347790</name>
</gene>
<proteinExistence type="predicted"/>
<sequence>NIPTLELELSNLQSLRSSLEIREQIQNVTTKANELLIPGGLYNSDNPYDLSIIYKKLKEIEVYLNNQESKLVIKKNEKEITDCFENFRKLEFILNKGESLINKFLQVINLKSQFRITLNSNDKNFFIIINFIRNNKEQIIFDELTTPEKIFFIIVFYISIKLQGKIENVIFSNLFIPRKYNKAGSIFRTIRKILPIFENDVDLFRFKLIFIISNLEIKKKIKKLKVIALQES</sequence>
<reference evidence="1" key="1">
    <citation type="journal article" date="2015" name="Nature">
        <title>Complex archaea that bridge the gap between prokaryotes and eukaryotes.</title>
        <authorList>
            <person name="Spang A."/>
            <person name="Saw J.H."/>
            <person name="Jorgensen S.L."/>
            <person name="Zaremba-Niedzwiedzka K."/>
            <person name="Martijn J."/>
            <person name="Lind A.E."/>
            <person name="van Eijk R."/>
            <person name="Schleper C."/>
            <person name="Guy L."/>
            <person name="Ettema T.J."/>
        </authorList>
    </citation>
    <scope>NUCLEOTIDE SEQUENCE</scope>
</reference>
<name>A0A0F9F553_9ZZZZ</name>
<comment type="caution">
    <text evidence="1">The sequence shown here is derived from an EMBL/GenBank/DDBJ whole genome shotgun (WGS) entry which is preliminary data.</text>
</comment>
<protein>
    <submittedName>
        <fullName evidence="1">Uncharacterized protein</fullName>
    </submittedName>
</protein>
<feature type="non-terminal residue" evidence="1">
    <location>
        <position position="1"/>
    </location>
</feature>
<accession>A0A0F9F553</accession>
<organism evidence="1">
    <name type="scientific">marine sediment metagenome</name>
    <dbReference type="NCBI Taxonomy" id="412755"/>
    <lineage>
        <taxon>unclassified sequences</taxon>
        <taxon>metagenomes</taxon>
        <taxon>ecological metagenomes</taxon>
    </lineage>
</organism>
<dbReference type="AlphaFoldDB" id="A0A0F9F553"/>
<dbReference type="EMBL" id="LAZR01034116">
    <property type="protein sequence ID" value="KKL46212.1"/>
    <property type="molecule type" value="Genomic_DNA"/>
</dbReference>